<evidence type="ECO:0000313" key="2">
    <source>
        <dbReference type="EMBL" id="MDX6805175.1"/>
    </source>
</evidence>
<keyword evidence="1" id="KW-1133">Transmembrane helix</keyword>
<keyword evidence="1" id="KW-0472">Membrane</keyword>
<comment type="caution">
    <text evidence="2">The sequence shown here is derived from an EMBL/GenBank/DDBJ whole genome shotgun (WGS) entry which is preliminary data.</text>
</comment>
<keyword evidence="3" id="KW-1185">Reference proteome</keyword>
<proteinExistence type="predicted"/>
<dbReference type="InterPro" id="IPR009325">
    <property type="entry name" value="DUF983"/>
</dbReference>
<feature type="transmembrane region" description="Helical" evidence="1">
    <location>
        <begin position="48"/>
        <end position="66"/>
    </location>
</feature>
<dbReference type="EMBL" id="JAXAFJ010000002">
    <property type="protein sequence ID" value="MDX6805175.1"/>
    <property type="molecule type" value="Genomic_DNA"/>
</dbReference>
<dbReference type="Proteomes" id="UP001274321">
    <property type="component" value="Unassembled WGS sequence"/>
</dbReference>
<protein>
    <submittedName>
        <fullName evidence="2">DUF983 domain-containing protein</fullName>
    </submittedName>
</protein>
<keyword evidence="1" id="KW-0812">Transmembrane</keyword>
<evidence type="ECO:0000313" key="3">
    <source>
        <dbReference type="Proteomes" id="UP001274321"/>
    </source>
</evidence>
<feature type="transmembrane region" description="Helical" evidence="1">
    <location>
        <begin position="78"/>
        <end position="100"/>
    </location>
</feature>
<reference evidence="2 3" key="1">
    <citation type="submission" date="2023-11" db="EMBL/GenBank/DDBJ databases">
        <authorList>
            <person name="Bao R."/>
        </authorList>
    </citation>
    <scope>NUCLEOTIDE SEQUENCE [LARGE SCALE GENOMIC DNA]</scope>
    <source>
        <strain evidence="2 3">PJ23</strain>
    </source>
</reference>
<accession>A0ABU4RK22</accession>
<dbReference type="Pfam" id="PF06170">
    <property type="entry name" value="DUF983"/>
    <property type="match status" value="1"/>
</dbReference>
<sequence>MSGILRGAMCRCPNCGEGRMFGRYLKVVDQCAVCGEELHHHRADDAPAYVVIFIVAHIIIALLLAVEMALKPAVWVHMALWLPMTIVMSLVLLPVVKGALVGMQWALRMHGFAPGQHGSEAA</sequence>
<gene>
    <name evidence="2" type="ORF">SCD90_03770</name>
</gene>
<organism evidence="2 3">
    <name type="scientific">Terrihabitans rhizophilus</name>
    <dbReference type="NCBI Taxonomy" id="3092662"/>
    <lineage>
        <taxon>Bacteria</taxon>
        <taxon>Pseudomonadati</taxon>
        <taxon>Pseudomonadota</taxon>
        <taxon>Alphaproteobacteria</taxon>
        <taxon>Hyphomicrobiales</taxon>
        <taxon>Terrihabitans</taxon>
    </lineage>
</organism>
<name>A0ABU4RK22_9HYPH</name>
<evidence type="ECO:0000256" key="1">
    <source>
        <dbReference type="SAM" id="Phobius"/>
    </source>
</evidence>
<dbReference type="RefSeq" id="WP_319843827.1">
    <property type="nucleotide sequence ID" value="NZ_JAXAFJ010000002.1"/>
</dbReference>